<feature type="domain" description="F-box" evidence="1">
    <location>
        <begin position="1"/>
        <end position="49"/>
    </location>
</feature>
<reference evidence="2 3" key="1">
    <citation type="submission" date="2024-04" db="EMBL/GenBank/DDBJ databases">
        <title>Genome assembly C_amara_ONT_v2.</title>
        <authorList>
            <person name="Yant L."/>
            <person name="Moore C."/>
            <person name="Slenker M."/>
        </authorList>
    </citation>
    <scope>NUCLEOTIDE SEQUENCE [LARGE SCALE GENOMIC DNA]</scope>
    <source>
        <tissue evidence="2">Leaf</tissue>
    </source>
</reference>
<dbReference type="InterPro" id="IPR055294">
    <property type="entry name" value="FBL60-like"/>
</dbReference>
<evidence type="ECO:0000259" key="1">
    <source>
        <dbReference type="PROSITE" id="PS50181"/>
    </source>
</evidence>
<evidence type="ECO:0000313" key="3">
    <source>
        <dbReference type="Proteomes" id="UP001558713"/>
    </source>
</evidence>
<dbReference type="Pfam" id="PF24758">
    <property type="entry name" value="LRR_At5g56370"/>
    <property type="match status" value="1"/>
</dbReference>
<organism evidence="2 3">
    <name type="scientific">Cardamine amara subsp. amara</name>
    <dbReference type="NCBI Taxonomy" id="228776"/>
    <lineage>
        <taxon>Eukaryota</taxon>
        <taxon>Viridiplantae</taxon>
        <taxon>Streptophyta</taxon>
        <taxon>Embryophyta</taxon>
        <taxon>Tracheophyta</taxon>
        <taxon>Spermatophyta</taxon>
        <taxon>Magnoliopsida</taxon>
        <taxon>eudicotyledons</taxon>
        <taxon>Gunneridae</taxon>
        <taxon>Pentapetalae</taxon>
        <taxon>rosids</taxon>
        <taxon>malvids</taxon>
        <taxon>Brassicales</taxon>
        <taxon>Brassicaceae</taxon>
        <taxon>Cardamineae</taxon>
        <taxon>Cardamine</taxon>
    </lineage>
</organism>
<dbReference type="EMBL" id="JBANAX010000009">
    <property type="protein sequence ID" value="KAL1226158.1"/>
    <property type="molecule type" value="Genomic_DNA"/>
</dbReference>
<protein>
    <submittedName>
        <fullName evidence="2">F-box/LRR-repeat protein</fullName>
    </submittedName>
</protein>
<keyword evidence="3" id="KW-1185">Reference proteome</keyword>
<dbReference type="InterPro" id="IPR001810">
    <property type="entry name" value="F-box_dom"/>
</dbReference>
<dbReference type="Pfam" id="PF00646">
    <property type="entry name" value="F-box"/>
    <property type="match status" value="1"/>
</dbReference>
<dbReference type="PROSITE" id="PS50181">
    <property type="entry name" value="FBOX"/>
    <property type="match status" value="1"/>
</dbReference>
<dbReference type="AlphaFoldDB" id="A0ABD1C9L3"/>
<sequence>MDRFSNLPIDLIYEIISLLSTDDVASLQYASKKFKSLVSVIPNLAFETSSEIRGCLLYFVSGILARHRVRRLSLKLRYLNFDSSRWNLVNECLINVLKRGVMDLELDINVKEDYKLPSELFTCKSVVKMKLGSGFVIDMIPENALLPSLKSLILDSVRFVDVDGCAFQKLISACPVLKELVIDHLNWEKWKWCRVLLLGVMYWKKKKNMFALILSYLVLIHRVLST</sequence>
<evidence type="ECO:0000313" key="2">
    <source>
        <dbReference type="EMBL" id="KAL1226158.1"/>
    </source>
</evidence>
<dbReference type="PANTHER" id="PTHR31293:SF16">
    <property type="entry name" value="RNI-LIKE SUPERFAMILY PROTEIN"/>
    <property type="match status" value="1"/>
</dbReference>
<dbReference type="Proteomes" id="UP001558713">
    <property type="component" value="Unassembled WGS sequence"/>
</dbReference>
<dbReference type="PANTHER" id="PTHR31293">
    <property type="entry name" value="RNI-LIKE SUPERFAMILY PROTEIN"/>
    <property type="match status" value="1"/>
</dbReference>
<accession>A0ABD1C9L3</accession>
<dbReference type="InterPro" id="IPR055411">
    <property type="entry name" value="LRR_FXL15/At3g58940/PEG3-like"/>
</dbReference>
<proteinExistence type="predicted"/>
<dbReference type="SUPFAM" id="SSF81383">
    <property type="entry name" value="F-box domain"/>
    <property type="match status" value="1"/>
</dbReference>
<name>A0ABD1C9L3_CARAN</name>
<dbReference type="InterPro" id="IPR036047">
    <property type="entry name" value="F-box-like_dom_sf"/>
</dbReference>
<gene>
    <name evidence="2" type="ORF">V5N11_026028</name>
</gene>
<comment type="caution">
    <text evidence="2">The sequence shown here is derived from an EMBL/GenBank/DDBJ whole genome shotgun (WGS) entry which is preliminary data.</text>
</comment>
<dbReference type="SUPFAM" id="SSF52058">
    <property type="entry name" value="L domain-like"/>
    <property type="match status" value="1"/>
</dbReference>